<name>A0A2K3E5V3_CHLRE</name>
<dbReference type="GO" id="GO:0008270">
    <property type="term" value="F:zinc ion binding"/>
    <property type="evidence" value="ECO:0007669"/>
    <property type="project" value="UniProtKB-KW"/>
</dbReference>
<gene>
    <name evidence="8" type="ORF">CHLRE_01g016450v5</name>
</gene>
<evidence type="ECO:0000259" key="6">
    <source>
        <dbReference type="PROSITE" id="PS50280"/>
    </source>
</evidence>
<dbReference type="Gene3D" id="2.170.270.10">
    <property type="entry name" value="SET domain"/>
    <property type="match status" value="1"/>
</dbReference>
<evidence type="ECO:0000259" key="7">
    <source>
        <dbReference type="PROSITE" id="PS50865"/>
    </source>
</evidence>
<feature type="compositionally biased region" description="Gly residues" evidence="5">
    <location>
        <begin position="595"/>
        <end position="607"/>
    </location>
</feature>
<feature type="compositionally biased region" description="Gly residues" evidence="5">
    <location>
        <begin position="572"/>
        <end position="586"/>
    </location>
</feature>
<dbReference type="GO" id="GO:0005634">
    <property type="term" value="C:nucleus"/>
    <property type="evidence" value="ECO:0000318"/>
    <property type="project" value="GO_Central"/>
</dbReference>
<dbReference type="InterPro" id="IPR002893">
    <property type="entry name" value="Znf_MYND"/>
</dbReference>
<dbReference type="InterPro" id="IPR050869">
    <property type="entry name" value="H3K4_H4K5_MeTrfase"/>
</dbReference>
<evidence type="ECO:0000313" key="8">
    <source>
        <dbReference type="EMBL" id="PNW88146.1"/>
    </source>
</evidence>
<evidence type="ECO:0000256" key="5">
    <source>
        <dbReference type="SAM" id="MobiDB-lite"/>
    </source>
</evidence>
<dbReference type="PROSITE" id="PS50865">
    <property type="entry name" value="ZF_MYND_2"/>
    <property type="match status" value="1"/>
</dbReference>
<feature type="region of interest" description="Disordered" evidence="5">
    <location>
        <begin position="125"/>
        <end position="175"/>
    </location>
</feature>
<dbReference type="OrthoDB" id="265717at2759"/>
<evidence type="ECO:0000313" key="9">
    <source>
        <dbReference type="Proteomes" id="UP000006906"/>
    </source>
</evidence>
<dbReference type="GeneID" id="5715127"/>
<feature type="compositionally biased region" description="Gly residues" evidence="5">
    <location>
        <begin position="839"/>
        <end position="848"/>
    </location>
</feature>
<feature type="domain" description="SET" evidence="6">
    <location>
        <begin position="11"/>
        <end position="320"/>
    </location>
</feature>
<feature type="compositionally biased region" description="Low complexity" evidence="5">
    <location>
        <begin position="469"/>
        <end position="487"/>
    </location>
</feature>
<evidence type="ECO:0000256" key="3">
    <source>
        <dbReference type="ARBA" id="ARBA00022833"/>
    </source>
</evidence>
<dbReference type="ExpressionAtlas" id="A0A2K3E5V3">
    <property type="expression patterns" value="baseline"/>
</dbReference>
<keyword evidence="1" id="KW-0479">Metal-binding</keyword>
<feature type="compositionally biased region" description="Low complexity" evidence="5">
    <location>
        <begin position="131"/>
        <end position="149"/>
    </location>
</feature>
<dbReference type="SUPFAM" id="SSF82199">
    <property type="entry name" value="SET domain"/>
    <property type="match status" value="1"/>
</dbReference>
<feature type="region of interest" description="Disordered" evidence="5">
    <location>
        <begin position="751"/>
        <end position="787"/>
    </location>
</feature>
<evidence type="ECO:0000256" key="1">
    <source>
        <dbReference type="ARBA" id="ARBA00022723"/>
    </source>
</evidence>
<dbReference type="Gramene" id="PNW88146">
    <property type="protein sequence ID" value="PNW88146"/>
    <property type="gene ID" value="CHLRE_01g016450v5"/>
</dbReference>
<keyword evidence="2 4" id="KW-0863">Zinc-finger</keyword>
<dbReference type="InParanoid" id="A0A2K3E5V3"/>
<organism evidence="8 9">
    <name type="scientific">Chlamydomonas reinhardtii</name>
    <name type="common">Chlamydomonas smithii</name>
    <dbReference type="NCBI Taxonomy" id="3055"/>
    <lineage>
        <taxon>Eukaryota</taxon>
        <taxon>Viridiplantae</taxon>
        <taxon>Chlorophyta</taxon>
        <taxon>core chlorophytes</taxon>
        <taxon>Chlorophyceae</taxon>
        <taxon>CS clade</taxon>
        <taxon>Chlamydomonadales</taxon>
        <taxon>Chlamydomonadaceae</taxon>
        <taxon>Chlamydomonas</taxon>
    </lineage>
</organism>
<dbReference type="KEGG" id="cre:CHLRE_01g016450v5"/>
<feature type="compositionally biased region" description="Low complexity" evidence="5">
    <location>
        <begin position="985"/>
        <end position="1006"/>
    </location>
</feature>
<feature type="domain" description="MYND-type" evidence="7">
    <location>
        <begin position="56"/>
        <end position="96"/>
    </location>
</feature>
<dbReference type="Pfam" id="PF00856">
    <property type="entry name" value="SET"/>
    <property type="match status" value="1"/>
</dbReference>
<feature type="compositionally biased region" description="Gly residues" evidence="5">
    <location>
        <begin position="628"/>
        <end position="643"/>
    </location>
</feature>
<reference evidence="8 9" key="1">
    <citation type="journal article" date="2007" name="Science">
        <title>The Chlamydomonas genome reveals the evolution of key animal and plant functions.</title>
        <authorList>
            <person name="Merchant S.S."/>
            <person name="Prochnik S.E."/>
            <person name="Vallon O."/>
            <person name="Harris E.H."/>
            <person name="Karpowicz S.J."/>
            <person name="Witman G.B."/>
            <person name="Terry A."/>
            <person name="Salamov A."/>
            <person name="Fritz-Laylin L.K."/>
            <person name="Marechal-Drouard L."/>
            <person name="Marshall W.F."/>
            <person name="Qu L.H."/>
            <person name="Nelson D.R."/>
            <person name="Sanderfoot A.A."/>
            <person name="Spalding M.H."/>
            <person name="Kapitonov V.V."/>
            <person name="Ren Q."/>
            <person name="Ferris P."/>
            <person name="Lindquist E."/>
            <person name="Shapiro H."/>
            <person name="Lucas S.M."/>
            <person name="Grimwood J."/>
            <person name="Schmutz J."/>
            <person name="Cardol P."/>
            <person name="Cerutti H."/>
            <person name="Chanfreau G."/>
            <person name="Chen C.L."/>
            <person name="Cognat V."/>
            <person name="Croft M.T."/>
            <person name="Dent R."/>
            <person name="Dutcher S."/>
            <person name="Fernandez E."/>
            <person name="Fukuzawa H."/>
            <person name="Gonzalez-Ballester D."/>
            <person name="Gonzalez-Halphen D."/>
            <person name="Hallmann A."/>
            <person name="Hanikenne M."/>
            <person name="Hippler M."/>
            <person name="Inwood W."/>
            <person name="Jabbari K."/>
            <person name="Kalanon M."/>
            <person name="Kuras R."/>
            <person name="Lefebvre P.A."/>
            <person name="Lemaire S.D."/>
            <person name="Lobanov A.V."/>
            <person name="Lohr M."/>
            <person name="Manuell A."/>
            <person name="Meier I."/>
            <person name="Mets L."/>
            <person name="Mittag M."/>
            <person name="Mittelmeier T."/>
            <person name="Moroney J.V."/>
            <person name="Moseley J."/>
            <person name="Napoli C."/>
            <person name="Nedelcu A.M."/>
            <person name="Niyogi K."/>
            <person name="Novoselov S.V."/>
            <person name="Paulsen I.T."/>
            <person name="Pazour G."/>
            <person name="Purton S."/>
            <person name="Ral J.P."/>
            <person name="Riano-Pachon D.M."/>
            <person name="Riekhof W."/>
            <person name="Rymarquis L."/>
            <person name="Schroda M."/>
            <person name="Stern D."/>
            <person name="Umen J."/>
            <person name="Willows R."/>
            <person name="Wilson N."/>
            <person name="Zimmer S.L."/>
            <person name="Allmer J."/>
            <person name="Balk J."/>
            <person name="Bisova K."/>
            <person name="Chen C.J."/>
            <person name="Elias M."/>
            <person name="Gendler K."/>
            <person name="Hauser C."/>
            <person name="Lamb M.R."/>
            <person name="Ledford H."/>
            <person name="Long J.C."/>
            <person name="Minagawa J."/>
            <person name="Page M.D."/>
            <person name="Pan J."/>
            <person name="Pootakham W."/>
            <person name="Roje S."/>
            <person name="Rose A."/>
            <person name="Stahlberg E."/>
            <person name="Terauchi A.M."/>
            <person name="Yang P."/>
            <person name="Ball S."/>
            <person name="Bowler C."/>
            <person name="Dieckmann C.L."/>
            <person name="Gladyshev V.N."/>
            <person name="Green P."/>
            <person name="Jorgensen R."/>
            <person name="Mayfield S."/>
            <person name="Mueller-Roeber B."/>
            <person name="Rajamani S."/>
            <person name="Sayre R.T."/>
            <person name="Brokstein P."/>
            <person name="Dubchak I."/>
            <person name="Goodstein D."/>
            <person name="Hornick L."/>
            <person name="Huang Y.W."/>
            <person name="Jhaveri J."/>
            <person name="Luo Y."/>
            <person name="Martinez D."/>
            <person name="Ngau W.C."/>
            <person name="Otillar B."/>
            <person name="Poliakov A."/>
            <person name="Porter A."/>
            <person name="Szajkowski L."/>
            <person name="Werner G."/>
            <person name="Zhou K."/>
            <person name="Grigoriev I.V."/>
            <person name="Rokhsar D.S."/>
            <person name="Grossman A.R."/>
        </authorList>
    </citation>
    <scope>NUCLEOTIDE SEQUENCE [LARGE SCALE GENOMIC DNA]</scope>
    <source>
        <strain evidence="9">CC-503</strain>
    </source>
</reference>
<dbReference type="RefSeq" id="XP_042928313.1">
    <property type="nucleotide sequence ID" value="XM_043058399.1"/>
</dbReference>
<dbReference type="AlphaFoldDB" id="A0A2K3E5V3"/>
<keyword evidence="9" id="KW-1185">Reference proteome</keyword>
<evidence type="ECO:0000256" key="4">
    <source>
        <dbReference type="PROSITE-ProRule" id="PRU00134"/>
    </source>
</evidence>
<feature type="compositionally biased region" description="Acidic residues" evidence="5">
    <location>
        <begin position="554"/>
        <end position="571"/>
    </location>
</feature>
<dbReference type="InterPro" id="IPR046341">
    <property type="entry name" value="SET_dom_sf"/>
</dbReference>
<feature type="compositionally biased region" description="Low complexity" evidence="5">
    <location>
        <begin position="769"/>
        <end position="786"/>
    </location>
</feature>
<protein>
    <recommendedName>
        <fullName evidence="10">SET domain-containing protein</fullName>
    </recommendedName>
</protein>
<dbReference type="EMBL" id="CM008962">
    <property type="protein sequence ID" value="PNW88146.1"/>
    <property type="molecule type" value="Genomic_DNA"/>
</dbReference>
<dbReference type="PANTHER" id="PTHR12197">
    <property type="entry name" value="HISTONE-LYSINE N-METHYLTRANSFERASE SMYD"/>
    <property type="match status" value="1"/>
</dbReference>
<dbReference type="InterPro" id="IPR001214">
    <property type="entry name" value="SET_dom"/>
</dbReference>
<dbReference type="PROSITE" id="PS50280">
    <property type="entry name" value="SET"/>
    <property type="match status" value="1"/>
</dbReference>
<sequence length="1013" mass="100941">MAEFTEAEKRDGFAVRYSPGKGRHLVAARAFAAGEVVLQQEPYAAVLSDEMTPGVCDHCFRHCARPLRCGRSRLARYCCRAHQAAAWGPGGYRAECEALVRCAPRVPPPTVRLAARVLWRRARDLEHKKQQQQQQQFGTAPVATASQPTAPAPAPAAPAPAPPTAHAHHDPPHDSDHEGLWALCSHWESLDARRRGMYAQLAVVTWQYMFGTPDGPLPPADGDEAVAAASSSSTGAAAGAATAAWPGFKEVAQLLARLAVNCHTVCDEELRPLGTALYPSGALANHSCRPSTVQVFRGRTLQLRALRPLAPGQEVTLCYLEPAATAQERREALWDSYCFDVAAPATSGGAGAGAGAGAGGADGAGATAAGATATAAGAETAEDAAGAGATAMEVEGEGAAAAAPGRPAGMAATPFCAAAAAECLRPPPALTLDLMPGARLLVYGPNTSTTTTNTTTSIDTNSTTTTNTITSSTNSITTTTTNSTSSNGAGEGTGPAAHWSGRPPWPEDEGVDTELTRVVWAPAAAAEAEAEAAVPVAVAGGLLARLVPKRPNEPEEEEEEEEEEGEEEGEGGEGGAGRGQQQGLGSVGEEEEEGAGAGAGLGPGAAAGRGHASAPGRRPPPLQMPAKPGGGAGGGGGSGGGGGGRREQPPRIEVLAWGPWVSQLLAAAAAAGAGNAATATATAAATAAASAAGAATAAAGSGPVPSHAAVAGLLRRCVAALQMSACAAEFAGEKRFGNAVELLVGALDTLAQPDSPENHSRQPPKPAITATEAASGPGAAATDSAVGPGGGGGGLVLGPHHLLTARLRAQLLKAAIDCASSGGGGGGGRSAGDCMDVDGSGGGGGGAAGEEDEGAGVQRMWQLALGTARDLVPHYQLVYGAVMAAPGCSGYSGSSSGSGSSSSSTAWPGLSLHFATVAKLESLLGRPRRALAAAAAAMAGLRLTHPVGAASGGGGSGGDGGEAAAVGESVTAQVLRVAREAEAEMAMRQQQQRQRRVMAGAAGGQQDEQEEED</sequence>
<accession>A0A2K3E5V3</accession>
<evidence type="ECO:0008006" key="10">
    <source>
        <dbReference type="Google" id="ProtNLM"/>
    </source>
</evidence>
<keyword evidence="3" id="KW-0862">Zinc</keyword>
<dbReference type="PANTHER" id="PTHR12197:SF251">
    <property type="entry name" value="EG:BACR7C10.4 PROTEIN"/>
    <property type="match status" value="1"/>
</dbReference>
<proteinExistence type="predicted"/>
<dbReference type="Proteomes" id="UP000006906">
    <property type="component" value="Chromosome 1"/>
</dbReference>
<feature type="region of interest" description="Disordered" evidence="5">
    <location>
        <begin position="985"/>
        <end position="1013"/>
    </location>
</feature>
<feature type="region of interest" description="Disordered" evidence="5">
    <location>
        <begin position="822"/>
        <end position="852"/>
    </location>
</feature>
<feature type="region of interest" description="Disordered" evidence="5">
    <location>
        <begin position="469"/>
        <end position="510"/>
    </location>
</feature>
<feature type="region of interest" description="Disordered" evidence="5">
    <location>
        <begin position="547"/>
        <end position="649"/>
    </location>
</feature>
<evidence type="ECO:0000256" key="2">
    <source>
        <dbReference type="ARBA" id="ARBA00022771"/>
    </source>
</evidence>
<feature type="compositionally biased region" description="Pro residues" evidence="5">
    <location>
        <begin position="150"/>
        <end position="163"/>
    </location>
</feature>